<evidence type="ECO:0000256" key="5">
    <source>
        <dbReference type="ARBA" id="ARBA00023136"/>
    </source>
</evidence>
<evidence type="ECO:0000256" key="6">
    <source>
        <dbReference type="RuleBase" id="RU363076"/>
    </source>
</evidence>
<dbReference type="InterPro" id="IPR002994">
    <property type="entry name" value="Surf1/Shy1"/>
</dbReference>
<comment type="function">
    <text evidence="6">Probably involved in the biogenesis of the COX complex.</text>
</comment>
<keyword evidence="3 6" id="KW-0812">Transmembrane</keyword>
<reference evidence="8" key="1">
    <citation type="submission" date="2022-11" db="UniProtKB">
        <authorList>
            <consortium name="WormBaseParasite"/>
        </authorList>
    </citation>
    <scope>IDENTIFICATION</scope>
</reference>
<name>A0A914H330_GLORO</name>
<dbReference type="InterPro" id="IPR045214">
    <property type="entry name" value="Surf1/Surf4"/>
</dbReference>
<feature type="transmembrane region" description="Helical" evidence="6">
    <location>
        <begin position="62"/>
        <end position="81"/>
    </location>
</feature>
<keyword evidence="6" id="KW-0496">Mitochondrion</keyword>
<evidence type="ECO:0000313" key="7">
    <source>
        <dbReference type="Proteomes" id="UP000887572"/>
    </source>
</evidence>
<dbReference type="PANTHER" id="PTHR23427:SF2">
    <property type="entry name" value="SURFEIT LOCUS PROTEIN 1"/>
    <property type="match status" value="1"/>
</dbReference>
<keyword evidence="6" id="KW-0999">Mitochondrion inner membrane</keyword>
<dbReference type="CDD" id="cd06662">
    <property type="entry name" value="SURF1"/>
    <property type="match status" value="1"/>
</dbReference>
<keyword evidence="5 6" id="KW-0472">Membrane</keyword>
<dbReference type="AlphaFoldDB" id="A0A914H330"/>
<evidence type="ECO:0000256" key="2">
    <source>
        <dbReference type="ARBA" id="ARBA00007165"/>
    </source>
</evidence>
<dbReference type="GO" id="GO:0033617">
    <property type="term" value="P:mitochondrial respiratory chain complex IV assembly"/>
    <property type="evidence" value="ECO:0007669"/>
    <property type="project" value="TreeGrafter"/>
</dbReference>
<proteinExistence type="inferred from homology"/>
<keyword evidence="4 6" id="KW-1133">Transmembrane helix</keyword>
<keyword evidence="7" id="KW-1185">Reference proteome</keyword>
<comment type="subcellular location">
    <subcellularLocation>
        <location evidence="1">Membrane</location>
    </subcellularLocation>
    <subcellularLocation>
        <location evidence="6">Mitochondrion inner membrane</location>
        <topology evidence="6">Multi-pass membrane protein</topology>
    </subcellularLocation>
</comment>
<comment type="similarity">
    <text evidence="2 6">Belongs to the SURF1 family.</text>
</comment>
<evidence type="ECO:0000256" key="3">
    <source>
        <dbReference type="ARBA" id="ARBA00022692"/>
    </source>
</evidence>
<comment type="caution">
    <text evidence="6">Lacks conserved residue(s) required for the propagation of feature annotation.</text>
</comment>
<organism evidence="7 8">
    <name type="scientific">Globodera rostochiensis</name>
    <name type="common">Golden nematode worm</name>
    <name type="synonym">Heterodera rostochiensis</name>
    <dbReference type="NCBI Taxonomy" id="31243"/>
    <lineage>
        <taxon>Eukaryota</taxon>
        <taxon>Metazoa</taxon>
        <taxon>Ecdysozoa</taxon>
        <taxon>Nematoda</taxon>
        <taxon>Chromadorea</taxon>
        <taxon>Rhabditida</taxon>
        <taxon>Tylenchina</taxon>
        <taxon>Tylenchomorpha</taxon>
        <taxon>Tylenchoidea</taxon>
        <taxon>Heteroderidae</taxon>
        <taxon>Heteroderinae</taxon>
        <taxon>Globodera</taxon>
    </lineage>
</organism>
<dbReference type="Proteomes" id="UP000887572">
    <property type="component" value="Unplaced"/>
</dbReference>
<dbReference type="PANTHER" id="PTHR23427">
    <property type="entry name" value="SURFEIT LOCUS PROTEIN"/>
    <property type="match status" value="1"/>
</dbReference>
<dbReference type="WBParaSite" id="Gr19_v10_g13411.t1">
    <property type="protein sequence ID" value="Gr19_v10_g13411.t1"/>
    <property type="gene ID" value="Gr19_v10_g13411"/>
</dbReference>
<dbReference type="GO" id="GO:0005743">
    <property type="term" value="C:mitochondrial inner membrane"/>
    <property type="evidence" value="ECO:0007669"/>
    <property type="project" value="UniProtKB-SubCell"/>
</dbReference>
<evidence type="ECO:0000256" key="1">
    <source>
        <dbReference type="ARBA" id="ARBA00004370"/>
    </source>
</evidence>
<dbReference type="PROSITE" id="PS50895">
    <property type="entry name" value="SURF1"/>
    <property type="match status" value="1"/>
</dbReference>
<accession>A0A914H330</accession>
<dbReference type="Pfam" id="PF02104">
    <property type="entry name" value="SURF1"/>
    <property type="match status" value="1"/>
</dbReference>
<protein>
    <recommendedName>
        <fullName evidence="6">SURF1-like protein</fullName>
    </recommendedName>
</protein>
<evidence type="ECO:0000313" key="8">
    <source>
        <dbReference type="WBParaSite" id="Gr19_v10_g13411.t1"/>
    </source>
</evidence>
<sequence length="293" mass="33434">MGSLRYCLAQIRSPVVRQRCFVSTTKAINLASNGREGGQKILQLNLAPSSEEDPRTQTRRTIFGTYVVLIIPVATFALGCWQWERHKWKTELIEKMKRAAKTESVEFPVDNLSALEDLEFRKVRIRGFYLYDRQFVIRWRRRVDIANAGISNTENYGAYVVTPMRLQGTNLTIMVNRGWVATESIDLELEKGKQSPESELKELNAIVRRTEKGSPFVRNDPERGIWAFKDLDDMGRRCGAASIIVDADFESTEKDGPIGGQTNVALRNQHYSYMVQWFGVSAAVLGMWSLQFL</sequence>
<evidence type="ECO:0000256" key="4">
    <source>
        <dbReference type="ARBA" id="ARBA00022989"/>
    </source>
</evidence>